<evidence type="ECO:0000313" key="9">
    <source>
        <dbReference type="Proteomes" id="UP000595362"/>
    </source>
</evidence>
<protein>
    <recommendedName>
        <fullName evidence="6">Iron-sulfur cluster carrier protein</fullName>
    </recommendedName>
</protein>
<dbReference type="GO" id="GO:0016226">
    <property type="term" value="P:iron-sulfur cluster assembly"/>
    <property type="evidence" value="ECO:0007669"/>
    <property type="project" value="InterPro"/>
</dbReference>
<dbReference type="GO" id="GO:0005524">
    <property type="term" value="F:ATP binding"/>
    <property type="evidence" value="ECO:0007669"/>
    <property type="project" value="UniProtKB-UniRule"/>
</dbReference>
<name>A0A7T5UIJ1_9BACT</name>
<keyword evidence="4 6" id="KW-0408">Iron</keyword>
<dbReference type="HAMAP" id="MF_02040">
    <property type="entry name" value="Mrp_NBP35"/>
    <property type="match status" value="1"/>
</dbReference>
<dbReference type="FunFam" id="3.40.50.300:FF:001278">
    <property type="entry name" value="Iron-sulfur cluster carrier protein"/>
    <property type="match status" value="1"/>
</dbReference>
<dbReference type="PANTHER" id="PTHR42961:SF2">
    <property type="entry name" value="IRON-SULFUR PROTEIN NUBPL"/>
    <property type="match status" value="1"/>
</dbReference>
<keyword evidence="1 6" id="KW-0479">Metal-binding</keyword>
<dbReference type="Gene3D" id="3.30.300.130">
    <property type="entry name" value="Fe-S cluster assembly (FSCA)"/>
    <property type="match status" value="1"/>
</dbReference>
<dbReference type="SUPFAM" id="SSF52540">
    <property type="entry name" value="P-loop containing nucleoside triphosphate hydrolases"/>
    <property type="match status" value="1"/>
</dbReference>
<dbReference type="PANTHER" id="PTHR42961">
    <property type="entry name" value="IRON-SULFUR PROTEIN NUBPL"/>
    <property type="match status" value="1"/>
</dbReference>
<reference evidence="8 9" key="1">
    <citation type="submission" date="2020-07" db="EMBL/GenBank/DDBJ databases">
        <title>Huge and variable diversity of episymbiotic CPR bacteria and DPANN archaea in groundwater ecosystems.</title>
        <authorList>
            <person name="He C.Y."/>
            <person name="Keren R."/>
            <person name="Whittaker M."/>
            <person name="Farag I.F."/>
            <person name="Doudna J."/>
            <person name="Cate J.H.D."/>
            <person name="Banfield J.F."/>
        </authorList>
    </citation>
    <scope>NUCLEOTIDE SEQUENCE [LARGE SCALE GENOMIC DNA]</scope>
    <source>
        <strain evidence="8">NC_groundwater_70_Ag_B-0.1um_54_66</strain>
    </source>
</reference>
<comment type="subunit">
    <text evidence="6">Homodimer.</text>
</comment>
<dbReference type="CDD" id="cd02037">
    <property type="entry name" value="Mrp_NBP35"/>
    <property type="match status" value="1"/>
</dbReference>
<dbReference type="InterPro" id="IPR044304">
    <property type="entry name" value="NUBPL-like"/>
</dbReference>
<keyword evidence="5 6" id="KW-0411">Iron-sulfur</keyword>
<dbReference type="InterPro" id="IPR034904">
    <property type="entry name" value="FSCA_dom_sf"/>
</dbReference>
<dbReference type="Gene3D" id="3.40.50.300">
    <property type="entry name" value="P-loop containing nucleotide triphosphate hydrolases"/>
    <property type="match status" value="1"/>
</dbReference>
<evidence type="ECO:0000256" key="1">
    <source>
        <dbReference type="ARBA" id="ARBA00022723"/>
    </source>
</evidence>
<dbReference type="Proteomes" id="UP000595362">
    <property type="component" value="Chromosome"/>
</dbReference>
<evidence type="ECO:0000256" key="3">
    <source>
        <dbReference type="ARBA" id="ARBA00022840"/>
    </source>
</evidence>
<dbReference type="GO" id="GO:0046872">
    <property type="term" value="F:metal ion binding"/>
    <property type="evidence" value="ECO:0007669"/>
    <property type="project" value="UniProtKB-KW"/>
</dbReference>
<accession>A0A7T5UIJ1</accession>
<gene>
    <name evidence="8" type="ORF">HYS17_02890</name>
</gene>
<keyword evidence="6" id="KW-0378">Hydrolase</keyword>
<dbReference type="InterPro" id="IPR027417">
    <property type="entry name" value="P-loop_NTPase"/>
</dbReference>
<keyword evidence="2 6" id="KW-0547">Nucleotide-binding</keyword>
<evidence type="ECO:0000256" key="4">
    <source>
        <dbReference type="ARBA" id="ARBA00023004"/>
    </source>
</evidence>
<feature type="binding site" evidence="6">
    <location>
        <begin position="114"/>
        <end position="121"/>
    </location>
    <ligand>
        <name>ATP</name>
        <dbReference type="ChEBI" id="CHEBI:30616"/>
    </ligand>
</feature>
<dbReference type="InterPro" id="IPR019591">
    <property type="entry name" value="Mrp/NBP35_ATP-bd"/>
</dbReference>
<dbReference type="GO" id="GO:0051539">
    <property type="term" value="F:4 iron, 4 sulfur cluster binding"/>
    <property type="evidence" value="ECO:0007669"/>
    <property type="project" value="TreeGrafter"/>
</dbReference>
<sequence>MSRPDLAMIENALRTVRHPDGKDDIVSAGMVSGLQVRDGVVVFALEVDPNRGPALESLRQEAEAAVRHIPGVKNVQAVLTAERPQRPSRPDPHGMSKNPVLDLPIKRIIAVASGKGGVGKSTVAINLAVALAQQGLRVGLLDADIYGPSVPRLSGLTGQRPRQNDFEQLVPLEAYGLKLMSIGFLVENEAPMIWRGPMVQTALYQMLRDVAWGTRENPLDVLVVDMPPGTGDAQLTLAQKTPLAGVVVVSTPQDLALIDARKAVEMFRKVNVPILGLIENMSTFCCPQCGHESHIFGHGGARLEAEKLQIPFLGEIPLHPDIRAFSDAGTPVAAQGHKQAAAYKAAAGHLWSGFSHQPLPRAV</sequence>
<evidence type="ECO:0000256" key="2">
    <source>
        <dbReference type="ARBA" id="ARBA00022741"/>
    </source>
</evidence>
<comment type="similarity">
    <text evidence="6">Belongs to the Mrp/NBP35 ATP-binding proteins family.</text>
</comment>
<dbReference type="Pfam" id="PF10609">
    <property type="entry name" value="ParA"/>
    <property type="match status" value="1"/>
</dbReference>
<proteinExistence type="inferred from homology"/>
<dbReference type="EMBL" id="CP066681">
    <property type="protein sequence ID" value="QQG36738.1"/>
    <property type="molecule type" value="Genomic_DNA"/>
</dbReference>
<dbReference type="InterPro" id="IPR033756">
    <property type="entry name" value="YlxH/NBP35"/>
</dbReference>
<dbReference type="AlphaFoldDB" id="A0A7T5UIJ1"/>
<dbReference type="GO" id="GO:0016887">
    <property type="term" value="F:ATP hydrolysis activity"/>
    <property type="evidence" value="ECO:0007669"/>
    <property type="project" value="UniProtKB-UniRule"/>
</dbReference>
<feature type="domain" description="MIP18 family-like" evidence="7">
    <location>
        <begin position="7"/>
        <end position="76"/>
    </location>
</feature>
<organism evidence="8 9">
    <name type="scientific">Micavibrio aeruginosavorus</name>
    <dbReference type="NCBI Taxonomy" id="349221"/>
    <lineage>
        <taxon>Bacteria</taxon>
        <taxon>Pseudomonadati</taxon>
        <taxon>Bdellovibrionota</taxon>
        <taxon>Bdellovibrionia</taxon>
        <taxon>Bdellovibrionales</taxon>
        <taxon>Pseudobdellovibrionaceae</taxon>
        <taxon>Micavibrio</taxon>
    </lineage>
</organism>
<dbReference type="Pfam" id="PF01883">
    <property type="entry name" value="FeS_assembly_P"/>
    <property type="match status" value="1"/>
</dbReference>
<dbReference type="InterPro" id="IPR002744">
    <property type="entry name" value="MIP18-like"/>
</dbReference>
<evidence type="ECO:0000259" key="7">
    <source>
        <dbReference type="Pfam" id="PF01883"/>
    </source>
</evidence>
<comment type="function">
    <text evidence="6">Binds and transfers iron-sulfur (Fe-S) clusters to target apoproteins. Can hydrolyze ATP.</text>
</comment>
<dbReference type="GO" id="GO:0140663">
    <property type="term" value="F:ATP-dependent FeS chaperone activity"/>
    <property type="evidence" value="ECO:0007669"/>
    <property type="project" value="InterPro"/>
</dbReference>
<evidence type="ECO:0000256" key="5">
    <source>
        <dbReference type="ARBA" id="ARBA00023014"/>
    </source>
</evidence>
<dbReference type="SUPFAM" id="SSF117916">
    <property type="entry name" value="Fe-S cluster assembly (FSCA) domain-like"/>
    <property type="match status" value="1"/>
</dbReference>
<evidence type="ECO:0000256" key="6">
    <source>
        <dbReference type="HAMAP-Rule" id="MF_02040"/>
    </source>
</evidence>
<evidence type="ECO:0000313" key="8">
    <source>
        <dbReference type="EMBL" id="QQG36738.1"/>
    </source>
</evidence>
<keyword evidence="3 6" id="KW-0067">ATP-binding</keyword>